<keyword evidence="4" id="KW-1185">Reference proteome</keyword>
<dbReference type="AlphaFoldDB" id="A0A934V1Z7"/>
<protein>
    <recommendedName>
        <fullName evidence="5">VPLPA-CTERM protein sorting domain-containing protein</fullName>
    </recommendedName>
</protein>
<keyword evidence="1" id="KW-1133">Transmembrane helix</keyword>
<evidence type="ECO:0000313" key="3">
    <source>
        <dbReference type="EMBL" id="MBK1698891.1"/>
    </source>
</evidence>
<gene>
    <name evidence="3" type="ORF">CKO21_16725</name>
</gene>
<reference evidence="3" key="2">
    <citation type="journal article" date="2020" name="Microorganisms">
        <title>Osmotic Adaptation and Compatible Solute Biosynthesis of Phototrophic Bacteria as Revealed from Genome Analyses.</title>
        <authorList>
            <person name="Imhoff J.F."/>
            <person name="Rahn T."/>
            <person name="Kunzel S."/>
            <person name="Keller A."/>
            <person name="Neulinger S.C."/>
        </authorList>
    </citation>
    <scope>NUCLEOTIDE SEQUENCE</scope>
    <source>
        <strain evidence="3">DSM 9154</strain>
    </source>
</reference>
<keyword evidence="2" id="KW-0732">Signal</keyword>
<keyword evidence="1" id="KW-0812">Transmembrane</keyword>
<sequence length="221" mass="22527">MFKRKTLTGVFAALAIGAVMSVHGEAKAGPVMSFNLSNAVDQEVVFSPGGSFRFEDETGGNDDFQITGQTGGTGGLLGLFGDLDGTFTFADPAGASSVAVATSGGEFTVNDGTDVLTADMVIFTLEELGGPFGGVLGEILFTSTTYAGSNADLLDIASRIDSPLSISFQVGTGVELDDLFNSGGSFSYSGTVMLVPVPATVAIFGLGLFGLGLASRRFSRA</sequence>
<evidence type="ECO:0008006" key="5">
    <source>
        <dbReference type="Google" id="ProtNLM"/>
    </source>
</evidence>
<name>A0A934V1Z7_9PROT</name>
<comment type="caution">
    <text evidence="3">The sequence shown here is derived from an EMBL/GenBank/DDBJ whole genome shotgun (WGS) entry which is preliminary data.</text>
</comment>
<accession>A0A934V1Z7</accession>
<organism evidence="3 4">
    <name type="scientific">Rhodovibrio salinarum</name>
    <dbReference type="NCBI Taxonomy" id="1087"/>
    <lineage>
        <taxon>Bacteria</taxon>
        <taxon>Pseudomonadati</taxon>
        <taxon>Pseudomonadota</taxon>
        <taxon>Alphaproteobacteria</taxon>
        <taxon>Rhodospirillales</taxon>
        <taxon>Rhodovibrionaceae</taxon>
        <taxon>Rhodovibrio</taxon>
    </lineage>
</organism>
<proteinExistence type="predicted"/>
<dbReference type="EMBL" id="NRRE01000032">
    <property type="protein sequence ID" value="MBK1698891.1"/>
    <property type="molecule type" value="Genomic_DNA"/>
</dbReference>
<evidence type="ECO:0000256" key="2">
    <source>
        <dbReference type="SAM" id="SignalP"/>
    </source>
</evidence>
<reference evidence="3" key="1">
    <citation type="submission" date="2017-08" db="EMBL/GenBank/DDBJ databases">
        <authorList>
            <person name="Imhoff J.F."/>
            <person name="Rahn T."/>
            <person name="Kuenzel S."/>
            <person name="Neulinger S.C."/>
        </authorList>
    </citation>
    <scope>NUCLEOTIDE SEQUENCE</scope>
    <source>
        <strain evidence="3">DSM 9154</strain>
    </source>
</reference>
<evidence type="ECO:0000313" key="4">
    <source>
        <dbReference type="Proteomes" id="UP000778970"/>
    </source>
</evidence>
<dbReference type="Proteomes" id="UP000778970">
    <property type="component" value="Unassembled WGS sequence"/>
</dbReference>
<keyword evidence="1" id="KW-0472">Membrane</keyword>
<dbReference type="RefSeq" id="WP_027287772.1">
    <property type="nucleotide sequence ID" value="NZ_NRRE01000032.1"/>
</dbReference>
<feature type="transmembrane region" description="Helical" evidence="1">
    <location>
        <begin position="193"/>
        <end position="214"/>
    </location>
</feature>
<evidence type="ECO:0000256" key="1">
    <source>
        <dbReference type="SAM" id="Phobius"/>
    </source>
</evidence>
<feature type="chain" id="PRO_5037849389" description="VPLPA-CTERM protein sorting domain-containing protein" evidence="2">
    <location>
        <begin position="29"/>
        <end position="221"/>
    </location>
</feature>
<feature type="signal peptide" evidence="2">
    <location>
        <begin position="1"/>
        <end position="28"/>
    </location>
</feature>